<organism evidence="1 2">
    <name type="scientific">Drosophila lebanonensis</name>
    <name type="common">Fruit fly</name>
    <name type="synonym">Scaptodrosophila lebanonensis</name>
    <dbReference type="NCBI Taxonomy" id="7225"/>
    <lineage>
        <taxon>Eukaryota</taxon>
        <taxon>Metazoa</taxon>
        <taxon>Ecdysozoa</taxon>
        <taxon>Arthropoda</taxon>
        <taxon>Hexapoda</taxon>
        <taxon>Insecta</taxon>
        <taxon>Pterygota</taxon>
        <taxon>Neoptera</taxon>
        <taxon>Endopterygota</taxon>
        <taxon>Diptera</taxon>
        <taxon>Brachycera</taxon>
        <taxon>Muscomorpha</taxon>
        <taxon>Ephydroidea</taxon>
        <taxon>Drosophilidae</taxon>
        <taxon>Scaptodrosophila</taxon>
    </lineage>
</organism>
<evidence type="ECO:0000313" key="2">
    <source>
        <dbReference type="RefSeq" id="XP_030370086.1"/>
    </source>
</evidence>
<dbReference type="GeneID" id="115620802"/>
<evidence type="ECO:0000313" key="1">
    <source>
        <dbReference type="Proteomes" id="UP000504634"/>
    </source>
</evidence>
<gene>
    <name evidence="2" type="primary">LOC115620802</name>
</gene>
<keyword evidence="1" id="KW-1185">Reference proteome</keyword>
<sequence length="151" mass="17409">MDCNMPNFTSAWTFFEKMCTQNVKCLLCSDNQIPNTESELLAHLVTVHNINTLQMQMPKNSEVTTTAPMDQELDPYSDTAGLNIENYLTMEELEQLDLPGQIQNNDNVPSAEMELIKSISYFRDKASFYRKQKNITAQHALKIKKYLDTYK</sequence>
<dbReference type="RefSeq" id="XP_030370086.1">
    <property type="nucleotide sequence ID" value="XM_030514226.1"/>
</dbReference>
<name>A0A6J2SZP9_DROLE</name>
<dbReference type="AlphaFoldDB" id="A0A6J2SZP9"/>
<proteinExistence type="predicted"/>
<dbReference type="OrthoDB" id="6346437at2759"/>
<dbReference type="Proteomes" id="UP000504634">
    <property type="component" value="Unplaced"/>
</dbReference>
<accession>A0A6J2SZP9</accession>
<reference evidence="2" key="1">
    <citation type="submission" date="2025-08" db="UniProtKB">
        <authorList>
            <consortium name="RefSeq"/>
        </authorList>
    </citation>
    <scope>IDENTIFICATION</scope>
    <source>
        <strain evidence="2">11010-0011.00</strain>
        <tissue evidence="2">Whole body</tissue>
    </source>
</reference>
<protein>
    <submittedName>
        <fullName evidence="2">Uncharacterized protein LOC115620802</fullName>
    </submittedName>
</protein>